<feature type="signal peptide" evidence="1">
    <location>
        <begin position="1"/>
        <end position="25"/>
    </location>
</feature>
<dbReference type="WBParaSite" id="TREG1_112180.1">
    <property type="protein sequence ID" value="TREG1_112180.1"/>
    <property type="gene ID" value="TREG1_112180"/>
</dbReference>
<evidence type="ECO:0000256" key="1">
    <source>
        <dbReference type="SAM" id="SignalP"/>
    </source>
</evidence>
<dbReference type="SUPFAM" id="SSF56436">
    <property type="entry name" value="C-type lectin-like"/>
    <property type="match status" value="1"/>
</dbReference>
<dbReference type="PROSITE" id="PS50041">
    <property type="entry name" value="C_TYPE_LECTIN_2"/>
    <property type="match status" value="1"/>
</dbReference>
<reference evidence="3" key="1">
    <citation type="submission" date="2022-06" db="EMBL/GenBank/DDBJ databases">
        <authorList>
            <person name="Berger JAMES D."/>
            <person name="Berger JAMES D."/>
        </authorList>
    </citation>
    <scope>NUCLEOTIDE SEQUENCE [LARGE SCALE GENOMIC DNA]</scope>
</reference>
<dbReference type="CDD" id="cd00037">
    <property type="entry name" value="CLECT"/>
    <property type="match status" value="1"/>
</dbReference>
<evidence type="ECO:0000313" key="4">
    <source>
        <dbReference type="WBParaSite" id="TREG1_112180.1"/>
    </source>
</evidence>
<dbReference type="Proteomes" id="UP000050795">
    <property type="component" value="Unassembled WGS sequence"/>
</dbReference>
<keyword evidence="1" id="KW-0732">Signal</keyword>
<protein>
    <recommendedName>
        <fullName evidence="2">C-type lectin domain-containing protein</fullName>
    </recommendedName>
</protein>
<organism evidence="3 4">
    <name type="scientific">Trichobilharzia regenti</name>
    <name type="common">Nasal bird schistosome</name>
    <dbReference type="NCBI Taxonomy" id="157069"/>
    <lineage>
        <taxon>Eukaryota</taxon>
        <taxon>Metazoa</taxon>
        <taxon>Spiralia</taxon>
        <taxon>Lophotrochozoa</taxon>
        <taxon>Platyhelminthes</taxon>
        <taxon>Trematoda</taxon>
        <taxon>Digenea</taxon>
        <taxon>Strigeidida</taxon>
        <taxon>Schistosomatoidea</taxon>
        <taxon>Schistosomatidae</taxon>
        <taxon>Trichobilharzia</taxon>
    </lineage>
</organism>
<accession>A0AA85IUT0</accession>
<dbReference type="AlphaFoldDB" id="A0AA85IUT0"/>
<dbReference type="Gene3D" id="3.10.100.10">
    <property type="entry name" value="Mannose-Binding Protein A, subunit A"/>
    <property type="match status" value="1"/>
</dbReference>
<evidence type="ECO:0000259" key="2">
    <source>
        <dbReference type="PROSITE" id="PS50041"/>
    </source>
</evidence>
<feature type="domain" description="C-type lectin" evidence="2">
    <location>
        <begin position="56"/>
        <end position="166"/>
    </location>
</feature>
<dbReference type="InterPro" id="IPR016187">
    <property type="entry name" value="CTDL_fold"/>
</dbReference>
<evidence type="ECO:0000313" key="3">
    <source>
        <dbReference type="Proteomes" id="UP000050795"/>
    </source>
</evidence>
<name>A0AA85IUT0_TRIRE</name>
<dbReference type="InterPro" id="IPR016186">
    <property type="entry name" value="C-type_lectin-like/link_sf"/>
</dbReference>
<keyword evidence="3" id="KW-1185">Reference proteome</keyword>
<dbReference type="Pfam" id="PF00059">
    <property type="entry name" value="Lectin_C"/>
    <property type="match status" value="1"/>
</dbReference>
<dbReference type="InterPro" id="IPR001304">
    <property type="entry name" value="C-type_lectin-like"/>
</dbReference>
<proteinExistence type="predicted"/>
<feature type="chain" id="PRO_5041652427" description="C-type lectin domain-containing protein" evidence="1">
    <location>
        <begin position="26"/>
        <end position="169"/>
    </location>
</feature>
<sequence length="169" mass="20110">MTISLGNYFKIILCLICTLTNSSTGKRKCPTFINYIQKKHEIDFPEERYNLQCSDNNTQCLLYVYQEKSFWDAHKICKQLTGDLWVPETDVIIHYDYWIGIYKLLTSDDIDEPVWMTMTHHILNKENWVTDSLIFQDSMNCAVAKAMKSGKWYPTACRRRFFFVCHFKF</sequence>
<reference evidence="4" key="2">
    <citation type="submission" date="2023-11" db="UniProtKB">
        <authorList>
            <consortium name="WormBaseParasite"/>
        </authorList>
    </citation>
    <scope>IDENTIFICATION</scope>
</reference>